<keyword evidence="6" id="KW-0028">Amino-acid biosynthesis</keyword>
<dbReference type="GO" id="GO:0006571">
    <property type="term" value="P:tyrosine biosynthetic process"/>
    <property type="evidence" value="ECO:0007669"/>
    <property type="project" value="UniProtKB-UniPathway"/>
</dbReference>
<dbReference type="InterPro" id="IPR002912">
    <property type="entry name" value="ACT_dom"/>
</dbReference>
<name>A0A0B5ARW2_9BACL</name>
<evidence type="ECO:0000256" key="3">
    <source>
        <dbReference type="ARBA" id="ARBA00012068"/>
    </source>
</evidence>
<proteinExistence type="inferred from homology"/>
<accession>A0A0B5ARW2</accession>
<evidence type="ECO:0000256" key="7">
    <source>
        <dbReference type="ARBA" id="ARBA00023002"/>
    </source>
</evidence>
<organism evidence="13 14">
    <name type="scientific">Jeotgalibacillus malaysiensis</name>
    <dbReference type="NCBI Taxonomy" id="1508404"/>
    <lineage>
        <taxon>Bacteria</taxon>
        <taxon>Bacillati</taxon>
        <taxon>Bacillota</taxon>
        <taxon>Bacilli</taxon>
        <taxon>Bacillales</taxon>
        <taxon>Caryophanaceae</taxon>
        <taxon>Jeotgalibacillus</taxon>
    </lineage>
</organism>
<dbReference type="HOGENOM" id="CLU_055968_2_1_9"/>
<dbReference type="CDD" id="cd04909">
    <property type="entry name" value="ACT_PDH-BS"/>
    <property type="match status" value="1"/>
</dbReference>
<feature type="domain" description="ACT" evidence="12">
    <location>
        <begin position="297"/>
        <end position="367"/>
    </location>
</feature>
<dbReference type="STRING" id="1508404.JMA_19810"/>
<dbReference type="Gene3D" id="3.40.50.720">
    <property type="entry name" value="NAD(P)-binding Rossmann-like Domain"/>
    <property type="match status" value="1"/>
</dbReference>
<dbReference type="OrthoDB" id="9802008at2"/>
<keyword evidence="8" id="KW-0520">NAD</keyword>
<dbReference type="InterPro" id="IPR036291">
    <property type="entry name" value="NAD(P)-bd_dom_sf"/>
</dbReference>
<evidence type="ECO:0000256" key="5">
    <source>
        <dbReference type="ARBA" id="ARBA00022498"/>
    </source>
</evidence>
<evidence type="ECO:0000313" key="13">
    <source>
        <dbReference type="EMBL" id="AJD91298.1"/>
    </source>
</evidence>
<comment type="pathway">
    <text evidence="1">Amino-acid biosynthesis; L-tyrosine biosynthesis; (4-hydroxyphenyl)pyruvate from prephenate (NAD(+) route): step 1/1.</text>
</comment>
<evidence type="ECO:0000259" key="11">
    <source>
        <dbReference type="PROSITE" id="PS51176"/>
    </source>
</evidence>
<dbReference type="GO" id="GO:0008977">
    <property type="term" value="F:prephenate dehydrogenase (NAD+) activity"/>
    <property type="evidence" value="ECO:0007669"/>
    <property type="project" value="UniProtKB-EC"/>
</dbReference>
<sequence length="367" mass="40635">MNGHVFIIGLGLIGGSIGLSILKEHPQATVTGYDLKTDEMKLAKVLKAINRTSNSFREDAEQADLIIICTPVNETENLMKSLASFNLKPDVIITDVGSTKKNIMTASTVLTEKGITFIGGHPMAGSHKSGVSAAKAFLFENAFYLLTPGETASIGSVNQLKTWLNGSKAKFLEVKPEEHDHITGMVSHFPHIIASSLVHQVKQNYKRQPLVSSLAAGGFRDISRIASSNPSMWRDITLHNIDTLKDLLKEWQQEMNRVINMLDGNSGEDIYQYFSEAKQFRDSMPILQKGAIPSFYDLFVDVPDYPGVISEITGLLAKEEISIVNLRIMETREDIYGVLSISFQTEEDRKRGADCITSLTDYDVFTV</sequence>
<dbReference type="Gene3D" id="1.10.3660.10">
    <property type="entry name" value="6-phosphogluconate dehydrogenase C-terminal like domain"/>
    <property type="match status" value="1"/>
</dbReference>
<dbReference type="InterPro" id="IPR046825">
    <property type="entry name" value="PDH_C"/>
</dbReference>
<protein>
    <recommendedName>
        <fullName evidence="4">Prephenate dehydrogenase</fullName>
        <ecNumber evidence="3">1.3.1.12</ecNumber>
    </recommendedName>
</protein>
<evidence type="ECO:0000259" key="12">
    <source>
        <dbReference type="PROSITE" id="PS51671"/>
    </source>
</evidence>
<dbReference type="Pfam" id="PF02153">
    <property type="entry name" value="PDH_N"/>
    <property type="match status" value="1"/>
</dbReference>
<dbReference type="KEGG" id="jeo:JMA_19810"/>
<dbReference type="GO" id="GO:0004665">
    <property type="term" value="F:prephenate dehydrogenase (NADP+) activity"/>
    <property type="evidence" value="ECO:0007669"/>
    <property type="project" value="InterPro"/>
</dbReference>
<dbReference type="FunFam" id="3.40.50.720:FF:000208">
    <property type="entry name" value="Prephenate dehydrogenase"/>
    <property type="match status" value="1"/>
</dbReference>
<dbReference type="SUPFAM" id="SSF55021">
    <property type="entry name" value="ACT-like"/>
    <property type="match status" value="1"/>
</dbReference>
<evidence type="ECO:0000256" key="6">
    <source>
        <dbReference type="ARBA" id="ARBA00022605"/>
    </source>
</evidence>
<evidence type="ECO:0000256" key="1">
    <source>
        <dbReference type="ARBA" id="ARBA00005067"/>
    </source>
</evidence>
<dbReference type="SUPFAM" id="SSF48179">
    <property type="entry name" value="6-phosphogluconate dehydrogenase C-terminal domain-like"/>
    <property type="match status" value="1"/>
</dbReference>
<evidence type="ECO:0000256" key="10">
    <source>
        <dbReference type="ARBA" id="ARBA00049260"/>
    </source>
</evidence>
<dbReference type="AlphaFoldDB" id="A0A0B5ARW2"/>
<comment type="catalytic activity">
    <reaction evidence="10">
        <text>prephenate + NAD(+) = 3-(4-hydroxyphenyl)pyruvate + CO2 + NADH</text>
        <dbReference type="Rhea" id="RHEA:13869"/>
        <dbReference type="ChEBI" id="CHEBI:16526"/>
        <dbReference type="ChEBI" id="CHEBI:29934"/>
        <dbReference type="ChEBI" id="CHEBI:36242"/>
        <dbReference type="ChEBI" id="CHEBI:57540"/>
        <dbReference type="ChEBI" id="CHEBI:57945"/>
        <dbReference type="EC" id="1.3.1.12"/>
    </reaction>
</comment>
<evidence type="ECO:0000256" key="8">
    <source>
        <dbReference type="ARBA" id="ARBA00023027"/>
    </source>
</evidence>
<dbReference type="FunFam" id="1.10.3660.10:FF:000003">
    <property type="entry name" value="Prephenate dehydrogenase"/>
    <property type="match status" value="1"/>
</dbReference>
<keyword evidence="7 13" id="KW-0560">Oxidoreductase</keyword>
<dbReference type="Pfam" id="PF20463">
    <property type="entry name" value="PDH_C"/>
    <property type="match status" value="1"/>
</dbReference>
<dbReference type="InterPro" id="IPR008927">
    <property type="entry name" value="6-PGluconate_DH-like_C_sf"/>
</dbReference>
<evidence type="ECO:0000256" key="2">
    <source>
        <dbReference type="ARBA" id="ARBA00007964"/>
    </source>
</evidence>
<dbReference type="InterPro" id="IPR050812">
    <property type="entry name" value="Preph/Arog_dehydrog"/>
</dbReference>
<dbReference type="InterPro" id="IPR045865">
    <property type="entry name" value="ACT-like_dom_sf"/>
</dbReference>
<dbReference type="PROSITE" id="PS51671">
    <property type="entry name" value="ACT"/>
    <property type="match status" value="1"/>
</dbReference>
<feature type="domain" description="Prephenate/arogenate dehydrogenase" evidence="11">
    <location>
        <begin position="3"/>
        <end position="292"/>
    </location>
</feature>
<dbReference type="GO" id="GO:0070403">
    <property type="term" value="F:NAD+ binding"/>
    <property type="evidence" value="ECO:0007669"/>
    <property type="project" value="InterPro"/>
</dbReference>
<dbReference type="EMBL" id="CP009416">
    <property type="protein sequence ID" value="AJD91298.1"/>
    <property type="molecule type" value="Genomic_DNA"/>
</dbReference>
<keyword evidence="5" id="KW-0827">Tyrosine biosynthesis</keyword>
<dbReference type="PANTHER" id="PTHR21363">
    <property type="entry name" value="PREPHENATE DEHYDROGENASE"/>
    <property type="match status" value="1"/>
</dbReference>
<dbReference type="InterPro" id="IPR046826">
    <property type="entry name" value="PDH_N"/>
</dbReference>
<dbReference type="NCBIfam" id="NF005107">
    <property type="entry name" value="PRK06545.1-5"/>
    <property type="match status" value="1"/>
</dbReference>
<dbReference type="BioCyc" id="JESP1508404:G14D9-11236-MONOMER"/>
<dbReference type="UniPathway" id="UPA00122">
    <property type="reaction ID" value="UER00961"/>
</dbReference>
<dbReference type="EC" id="1.3.1.12" evidence="3"/>
<evidence type="ECO:0000256" key="9">
    <source>
        <dbReference type="ARBA" id="ARBA00023141"/>
    </source>
</evidence>
<gene>
    <name evidence="13" type="ORF">JMA_19810</name>
</gene>
<dbReference type="SUPFAM" id="SSF51735">
    <property type="entry name" value="NAD(P)-binding Rossmann-fold domains"/>
    <property type="match status" value="1"/>
</dbReference>
<dbReference type="Proteomes" id="UP000031449">
    <property type="component" value="Chromosome"/>
</dbReference>
<dbReference type="PROSITE" id="PS51176">
    <property type="entry name" value="PDH_ADH"/>
    <property type="match status" value="1"/>
</dbReference>
<evidence type="ECO:0000256" key="4">
    <source>
        <dbReference type="ARBA" id="ARBA00016891"/>
    </source>
</evidence>
<keyword evidence="9" id="KW-0057">Aromatic amino acid biosynthesis</keyword>
<dbReference type="Pfam" id="PF01842">
    <property type="entry name" value="ACT"/>
    <property type="match status" value="1"/>
</dbReference>
<dbReference type="PANTHER" id="PTHR21363:SF0">
    <property type="entry name" value="PREPHENATE DEHYDROGENASE [NADP(+)]"/>
    <property type="match status" value="1"/>
</dbReference>
<reference evidence="13 14" key="1">
    <citation type="submission" date="2014-08" db="EMBL/GenBank/DDBJ databases">
        <title>Complete genome of a marine bacteria Jeotgalibacillus malaysiensis.</title>
        <authorList>
            <person name="Yaakop A.S."/>
            <person name="Chan K.-G."/>
            <person name="Goh K.M."/>
        </authorList>
    </citation>
    <scope>NUCLEOTIDE SEQUENCE [LARGE SCALE GENOMIC DNA]</scope>
    <source>
        <strain evidence="13 14">D5</strain>
    </source>
</reference>
<keyword evidence="14" id="KW-1185">Reference proteome</keyword>
<comment type="similarity">
    <text evidence="2">Belongs to the prephenate/arogenate dehydrogenase family.</text>
</comment>
<evidence type="ECO:0000313" key="14">
    <source>
        <dbReference type="Proteomes" id="UP000031449"/>
    </source>
</evidence>
<dbReference type="InterPro" id="IPR003099">
    <property type="entry name" value="Prephen_DH"/>
</dbReference>